<evidence type="ECO:0000259" key="1">
    <source>
        <dbReference type="Pfam" id="PF13718"/>
    </source>
</evidence>
<dbReference type="GO" id="GO:1904812">
    <property type="term" value="P:rRNA acetylation involved in maturation of SSU-rRNA"/>
    <property type="evidence" value="ECO:0007669"/>
    <property type="project" value="TreeGrafter"/>
</dbReference>
<dbReference type="AlphaFoldDB" id="A0AAD8MFL7"/>
<dbReference type="GO" id="GO:0000049">
    <property type="term" value="F:tRNA binding"/>
    <property type="evidence" value="ECO:0007669"/>
    <property type="project" value="TreeGrafter"/>
</dbReference>
<proteinExistence type="predicted"/>
<accession>A0AAD8MFL7</accession>
<dbReference type="Gene3D" id="3.40.630.30">
    <property type="match status" value="1"/>
</dbReference>
<protein>
    <recommendedName>
        <fullName evidence="1">N-acetyltransferase domain-containing protein</fullName>
    </recommendedName>
</protein>
<keyword evidence="3" id="KW-1185">Reference proteome</keyword>
<evidence type="ECO:0000313" key="3">
    <source>
        <dbReference type="Proteomes" id="UP001237642"/>
    </source>
</evidence>
<dbReference type="GO" id="GO:0005730">
    <property type="term" value="C:nucleolus"/>
    <property type="evidence" value="ECO:0007669"/>
    <property type="project" value="TreeGrafter"/>
</dbReference>
<dbReference type="Pfam" id="PF13718">
    <property type="entry name" value="GNAT_acetyltr_2"/>
    <property type="match status" value="1"/>
</dbReference>
<dbReference type="InterPro" id="IPR032672">
    <property type="entry name" value="TmcA/NAT10/Kre33"/>
</dbReference>
<evidence type="ECO:0000313" key="2">
    <source>
        <dbReference type="EMBL" id="KAK1371641.1"/>
    </source>
</evidence>
<name>A0AAD8MFL7_9APIA</name>
<dbReference type="GO" id="GO:1990883">
    <property type="term" value="F:18S rRNA cytidine N-acetyltransferase activity"/>
    <property type="evidence" value="ECO:0007669"/>
    <property type="project" value="TreeGrafter"/>
</dbReference>
<reference evidence="2" key="1">
    <citation type="submission" date="2023-02" db="EMBL/GenBank/DDBJ databases">
        <title>Genome of toxic invasive species Heracleum sosnowskyi carries increased number of genes despite the absence of recent whole-genome duplications.</title>
        <authorList>
            <person name="Schelkunov M."/>
            <person name="Shtratnikova V."/>
            <person name="Makarenko M."/>
            <person name="Klepikova A."/>
            <person name="Omelchenko D."/>
            <person name="Novikova G."/>
            <person name="Obukhova E."/>
            <person name="Bogdanov V."/>
            <person name="Penin A."/>
            <person name="Logacheva M."/>
        </authorList>
    </citation>
    <scope>NUCLEOTIDE SEQUENCE</scope>
    <source>
        <strain evidence="2">Hsosn_3</strain>
        <tissue evidence="2">Leaf</tissue>
    </source>
</reference>
<dbReference type="EMBL" id="JAUIZM010000008">
    <property type="protein sequence ID" value="KAK1371641.1"/>
    <property type="molecule type" value="Genomic_DNA"/>
</dbReference>
<dbReference type="InterPro" id="IPR000182">
    <property type="entry name" value="GNAT_dom"/>
</dbReference>
<dbReference type="GO" id="GO:0030686">
    <property type="term" value="C:90S preribosome"/>
    <property type="evidence" value="ECO:0007669"/>
    <property type="project" value="TreeGrafter"/>
</dbReference>
<sequence>MRRLSALVSSFPLVESIAARTPLHPTLFFFKIPGSSAEKSLSEGHQPYGDQIPWKFAEQFRNTVFPTLSGARIVRIDTHPNAMKLGYGSTAVELLTRYFEGQFTTISEVDDEIASEPSDMRVTDAAEQVSLLEENIKPRTDLPPLLAHLRERRPENLHYIGVSFGLTLDLLCFWKKQKFAPFYVGHNPVKIFVSTSSFSSGKISK</sequence>
<organism evidence="2 3">
    <name type="scientific">Heracleum sosnowskyi</name>
    <dbReference type="NCBI Taxonomy" id="360622"/>
    <lineage>
        <taxon>Eukaryota</taxon>
        <taxon>Viridiplantae</taxon>
        <taxon>Streptophyta</taxon>
        <taxon>Embryophyta</taxon>
        <taxon>Tracheophyta</taxon>
        <taxon>Spermatophyta</taxon>
        <taxon>Magnoliopsida</taxon>
        <taxon>eudicotyledons</taxon>
        <taxon>Gunneridae</taxon>
        <taxon>Pentapetalae</taxon>
        <taxon>asterids</taxon>
        <taxon>campanulids</taxon>
        <taxon>Apiales</taxon>
        <taxon>Apiaceae</taxon>
        <taxon>Apioideae</taxon>
        <taxon>apioid superclade</taxon>
        <taxon>Tordylieae</taxon>
        <taxon>Tordyliinae</taxon>
        <taxon>Heracleum</taxon>
    </lineage>
</organism>
<comment type="caution">
    <text evidence="2">The sequence shown here is derived from an EMBL/GenBank/DDBJ whole genome shotgun (WGS) entry which is preliminary data.</text>
</comment>
<dbReference type="PANTHER" id="PTHR10925:SF5">
    <property type="entry name" value="RNA CYTIDINE ACETYLTRANSFERASE"/>
    <property type="match status" value="1"/>
</dbReference>
<dbReference type="PANTHER" id="PTHR10925">
    <property type="entry name" value="N-ACETYLTRANSFERASE 10"/>
    <property type="match status" value="1"/>
</dbReference>
<dbReference type="Proteomes" id="UP001237642">
    <property type="component" value="Unassembled WGS sequence"/>
</dbReference>
<feature type="domain" description="N-acetyltransferase" evidence="1">
    <location>
        <begin position="32"/>
        <end position="188"/>
    </location>
</feature>
<gene>
    <name evidence="2" type="ORF">POM88_037733</name>
</gene>
<reference evidence="2" key="2">
    <citation type="submission" date="2023-05" db="EMBL/GenBank/DDBJ databases">
        <authorList>
            <person name="Schelkunov M.I."/>
        </authorList>
    </citation>
    <scope>NUCLEOTIDE SEQUENCE</scope>
    <source>
        <strain evidence="2">Hsosn_3</strain>
        <tissue evidence="2">Leaf</tissue>
    </source>
</reference>